<protein>
    <recommendedName>
        <fullName evidence="2">JmjC domain-containing protein</fullName>
    </recommendedName>
</protein>
<dbReference type="PANTHER" id="PTHR12461">
    <property type="entry name" value="HYPOXIA-INDUCIBLE FACTOR 1 ALPHA INHIBITOR-RELATED"/>
    <property type="match status" value="1"/>
</dbReference>
<name>A0AAD9K9A9_RIDPI</name>
<dbReference type="InterPro" id="IPR003347">
    <property type="entry name" value="JmjC_dom"/>
</dbReference>
<evidence type="ECO:0000259" key="2">
    <source>
        <dbReference type="PROSITE" id="PS51184"/>
    </source>
</evidence>
<dbReference type="EMBL" id="JAODUO010001300">
    <property type="protein sequence ID" value="KAK2166835.1"/>
    <property type="molecule type" value="Genomic_DNA"/>
</dbReference>
<dbReference type="PROSITE" id="PS51184">
    <property type="entry name" value="JMJC"/>
    <property type="match status" value="1"/>
</dbReference>
<feature type="domain" description="JmjC" evidence="2">
    <location>
        <begin position="1"/>
        <end position="138"/>
    </location>
</feature>
<dbReference type="AlphaFoldDB" id="A0AAD9K9A9"/>
<proteinExistence type="predicted"/>
<accession>A0AAD9K9A9</accession>
<reference evidence="3" key="1">
    <citation type="journal article" date="2023" name="Mol. Biol. Evol.">
        <title>Third-Generation Sequencing Reveals the Adaptive Role of the Epigenome in Three Deep-Sea Polychaetes.</title>
        <authorList>
            <person name="Perez M."/>
            <person name="Aroh O."/>
            <person name="Sun Y."/>
            <person name="Lan Y."/>
            <person name="Juniper S.K."/>
            <person name="Young C.R."/>
            <person name="Angers B."/>
            <person name="Qian P.Y."/>
        </authorList>
    </citation>
    <scope>NUCLEOTIDE SEQUENCE</scope>
    <source>
        <strain evidence="3">R07B-5</strain>
    </source>
</reference>
<organism evidence="3 4">
    <name type="scientific">Ridgeia piscesae</name>
    <name type="common">Tubeworm</name>
    <dbReference type="NCBI Taxonomy" id="27915"/>
    <lineage>
        <taxon>Eukaryota</taxon>
        <taxon>Metazoa</taxon>
        <taxon>Spiralia</taxon>
        <taxon>Lophotrochozoa</taxon>
        <taxon>Annelida</taxon>
        <taxon>Polychaeta</taxon>
        <taxon>Sedentaria</taxon>
        <taxon>Canalipalpata</taxon>
        <taxon>Sabellida</taxon>
        <taxon>Siboglinidae</taxon>
        <taxon>Ridgeia</taxon>
    </lineage>
</organism>
<dbReference type="Gene3D" id="2.60.120.650">
    <property type="entry name" value="Cupin"/>
    <property type="match status" value="1"/>
</dbReference>
<dbReference type="InterPro" id="IPR018247">
    <property type="entry name" value="EF_Hand_1_Ca_BS"/>
</dbReference>
<dbReference type="PANTHER" id="PTHR12461:SF18">
    <property type="entry name" value="JMJC DOMAIN-CONTAINING PROTEIN"/>
    <property type="match status" value="1"/>
</dbReference>
<keyword evidence="4" id="KW-1185">Reference proteome</keyword>
<comment type="caution">
    <text evidence="3">The sequence shown here is derived from an EMBL/GenBank/DDBJ whole genome shotgun (WGS) entry which is preliminary data.</text>
</comment>
<dbReference type="Pfam" id="PF13621">
    <property type="entry name" value="Cupin_8"/>
    <property type="match status" value="1"/>
</dbReference>
<gene>
    <name evidence="3" type="ORF">NP493_1302g00064</name>
</gene>
<feature type="region of interest" description="Disordered" evidence="1">
    <location>
        <begin position="262"/>
        <end position="281"/>
    </location>
</feature>
<evidence type="ECO:0000313" key="4">
    <source>
        <dbReference type="Proteomes" id="UP001209878"/>
    </source>
</evidence>
<dbReference type="PROSITE" id="PS00018">
    <property type="entry name" value="EF_HAND_1"/>
    <property type="match status" value="1"/>
</dbReference>
<dbReference type="SUPFAM" id="SSF51197">
    <property type="entry name" value="Clavaminate synthase-like"/>
    <property type="match status" value="1"/>
</dbReference>
<sequence>MCGGWAEQIEDAIVWMSAGGTQSVLHSDGMENINCLLDGGKQLVMMDKREKQLVEAEGWSDDGTYSHVDVNAVDLHRFPSLGRVPWWSANMEAGDCLYIPPRWYHAVKSSGPRNLAANLWFVPLLFFNTSDCARWKEPLQDYAPLSNYRFLVADRVKYITAMFRVDLFEGCRDFEKITFDDLLEAQKRNQELKSTDVMKLMEGMDANGDQSLTWSEIFAVDLPALLLEIRPSLDNGSFVGGLLEELRELVTARSVPRRVAMDRSFRPPQEGTPQRPMPPEVQKMMREGDAKKLAELLKDEAKNEDEIKKLVGDVFQAPRDEL</sequence>
<evidence type="ECO:0000256" key="1">
    <source>
        <dbReference type="SAM" id="MobiDB-lite"/>
    </source>
</evidence>
<dbReference type="InterPro" id="IPR041667">
    <property type="entry name" value="Cupin_8"/>
</dbReference>
<evidence type="ECO:0000313" key="3">
    <source>
        <dbReference type="EMBL" id="KAK2166835.1"/>
    </source>
</evidence>
<dbReference type="Proteomes" id="UP001209878">
    <property type="component" value="Unassembled WGS sequence"/>
</dbReference>